<proteinExistence type="predicted"/>
<keyword evidence="2" id="KW-1185">Reference proteome</keyword>
<accession>A0ACB8APE5</accession>
<protein>
    <submittedName>
        <fullName evidence="1">Uncharacterized protein</fullName>
    </submittedName>
</protein>
<dbReference type="EMBL" id="MU267603">
    <property type="protein sequence ID" value="KAH7915160.1"/>
    <property type="molecule type" value="Genomic_DNA"/>
</dbReference>
<organism evidence="1 2">
    <name type="scientific">Hygrophoropsis aurantiaca</name>
    <dbReference type="NCBI Taxonomy" id="72124"/>
    <lineage>
        <taxon>Eukaryota</taxon>
        <taxon>Fungi</taxon>
        <taxon>Dikarya</taxon>
        <taxon>Basidiomycota</taxon>
        <taxon>Agaricomycotina</taxon>
        <taxon>Agaricomycetes</taxon>
        <taxon>Agaricomycetidae</taxon>
        <taxon>Boletales</taxon>
        <taxon>Coniophorineae</taxon>
        <taxon>Hygrophoropsidaceae</taxon>
        <taxon>Hygrophoropsis</taxon>
    </lineage>
</organism>
<name>A0ACB8APE5_9AGAM</name>
<dbReference type="Proteomes" id="UP000790377">
    <property type="component" value="Unassembled WGS sequence"/>
</dbReference>
<comment type="caution">
    <text evidence="1">The sequence shown here is derived from an EMBL/GenBank/DDBJ whole genome shotgun (WGS) entry which is preliminary data.</text>
</comment>
<evidence type="ECO:0000313" key="2">
    <source>
        <dbReference type="Proteomes" id="UP000790377"/>
    </source>
</evidence>
<evidence type="ECO:0000313" key="1">
    <source>
        <dbReference type="EMBL" id="KAH7915160.1"/>
    </source>
</evidence>
<gene>
    <name evidence="1" type="ORF">BJ138DRAFT_1195272</name>
</gene>
<reference evidence="1" key="1">
    <citation type="journal article" date="2021" name="New Phytol.">
        <title>Evolutionary innovations through gain and loss of genes in the ectomycorrhizal Boletales.</title>
        <authorList>
            <person name="Wu G."/>
            <person name="Miyauchi S."/>
            <person name="Morin E."/>
            <person name="Kuo A."/>
            <person name="Drula E."/>
            <person name="Varga T."/>
            <person name="Kohler A."/>
            <person name="Feng B."/>
            <person name="Cao Y."/>
            <person name="Lipzen A."/>
            <person name="Daum C."/>
            <person name="Hundley H."/>
            <person name="Pangilinan J."/>
            <person name="Johnson J."/>
            <person name="Barry K."/>
            <person name="LaButti K."/>
            <person name="Ng V."/>
            <person name="Ahrendt S."/>
            <person name="Min B."/>
            <person name="Choi I.G."/>
            <person name="Park H."/>
            <person name="Plett J.M."/>
            <person name="Magnuson J."/>
            <person name="Spatafora J.W."/>
            <person name="Nagy L.G."/>
            <person name="Henrissat B."/>
            <person name="Grigoriev I.V."/>
            <person name="Yang Z.L."/>
            <person name="Xu J."/>
            <person name="Martin F.M."/>
        </authorList>
    </citation>
    <scope>NUCLEOTIDE SEQUENCE</scope>
    <source>
        <strain evidence="1">ATCC 28755</strain>
    </source>
</reference>
<sequence length="280" mass="30339">MNIPIALSFSLIALIVLNSVALSAPATFSVQSLLDIIANRLESGQAHAVVIKQHAKFTEDINSSAPICGLPTEILIIIFELAGRAKRRFDLDISHVSRHWRDIAVNAPSRWTKWGAYVTPSNHLMSIYFHRSSNLKVDVDLSGWEARAETSVCQACASGGQAGKYHVASELLEISLHRFRSLKISDITTSLVKLLEHIALAVSSSLTPSFVSLACLSINVSFIGVLHGRGALLNFQEFRNILFASPNLAVLQLADAVVSCSETMDLAGTYRAAITDAIVS</sequence>